<protein>
    <recommendedName>
        <fullName evidence="5">Chloramphenicol phosphotransferase</fullName>
    </recommendedName>
</protein>
<dbReference type="EMBL" id="CP010429">
    <property type="protein sequence ID" value="AKD57418.1"/>
    <property type="molecule type" value="Genomic_DNA"/>
</dbReference>
<reference evidence="3 4" key="1">
    <citation type="journal article" date="2014" name="Curr. Microbiol.">
        <title>Spirosoma radiotolerans sp. nov., a gamma-radiation-resistant bacterium isolated from gamma ray-irradiated soil.</title>
        <authorList>
            <person name="Lee J.J."/>
            <person name="Srinivasan S."/>
            <person name="Lim S."/>
            <person name="Joe M."/>
            <person name="Im S."/>
            <person name="Bae S.I."/>
            <person name="Park K.R."/>
            <person name="Han J.H."/>
            <person name="Park S.H."/>
            <person name="Joo B.M."/>
            <person name="Park S.J."/>
            <person name="Kim M.K."/>
        </authorList>
    </citation>
    <scope>NUCLEOTIDE SEQUENCE [LARGE SCALE GENOMIC DNA]</scope>
    <source>
        <strain evidence="3 4">DG5A</strain>
    </source>
</reference>
<evidence type="ECO:0000313" key="3">
    <source>
        <dbReference type="EMBL" id="AKD57418.1"/>
    </source>
</evidence>
<keyword evidence="4" id="KW-1185">Reference proteome</keyword>
<evidence type="ECO:0000313" key="4">
    <source>
        <dbReference type="Proteomes" id="UP000033054"/>
    </source>
</evidence>
<evidence type="ECO:0000256" key="2">
    <source>
        <dbReference type="PIRSR" id="PIRSR007531-2"/>
    </source>
</evidence>
<dbReference type="GO" id="GO:0016740">
    <property type="term" value="F:transferase activity"/>
    <property type="evidence" value="ECO:0007669"/>
    <property type="project" value="InterPro"/>
</dbReference>
<dbReference type="RefSeq" id="WP_046577246.1">
    <property type="nucleotide sequence ID" value="NZ_CP010429.1"/>
</dbReference>
<proteinExistence type="predicted"/>
<accession>A0A0E3ZZ38</accession>
<dbReference type="OrthoDB" id="1493892at2"/>
<evidence type="ECO:0008006" key="5">
    <source>
        <dbReference type="Google" id="ProtNLM"/>
    </source>
</evidence>
<feature type="binding site" evidence="2">
    <location>
        <begin position="15"/>
        <end position="22"/>
    </location>
    <ligand>
        <name>ATP</name>
        <dbReference type="ChEBI" id="CHEBI:30616"/>
    </ligand>
</feature>
<dbReference type="GO" id="GO:0005524">
    <property type="term" value="F:ATP binding"/>
    <property type="evidence" value="ECO:0007669"/>
    <property type="project" value="InterPro"/>
</dbReference>
<gene>
    <name evidence="3" type="ORF">SD10_23540</name>
</gene>
<dbReference type="SUPFAM" id="SSF52540">
    <property type="entry name" value="P-loop containing nucleoside triphosphate hydrolases"/>
    <property type="match status" value="1"/>
</dbReference>
<dbReference type="PATRIC" id="fig|1379870.5.peg.5089"/>
<dbReference type="InterPro" id="IPR027417">
    <property type="entry name" value="P-loop_NTPase"/>
</dbReference>
<evidence type="ECO:0000256" key="1">
    <source>
        <dbReference type="PIRSR" id="PIRSR007531-1"/>
    </source>
</evidence>
<dbReference type="Gene3D" id="3.40.50.300">
    <property type="entry name" value="P-loop containing nucleotide triphosphate hydrolases"/>
    <property type="match status" value="1"/>
</dbReference>
<organism evidence="3 4">
    <name type="scientific">Spirosoma radiotolerans</name>
    <dbReference type="NCBI Taxonomy" id="1379870"/>
    <lineage>
        <taxon>Bacteria</taxon>
        <taxon>Pseudomonadati</taxon>
        <taxon>Bacteroidota</taxon>
        <taxon>Cytophagia</taxon>
        <taxon>Cytophagales</taxon>
        <taxon>Cytophagaceae</taxon>
        <taxon>Spirosoma</taxon>
    </lineage>
</organism>
<dbReference type="InterPro" id="IPR012853">
    <property type="entry name" value="CPT"/>
</dbReference>
<dbReference type="Proteomes" id="UP000033054">
    <property type="component" value="Chromosome"/>
</dbReference>
<dbReference type="STRING" id="1379870.SD10_23540"/>
<dbReference type="PIRSF" id="PIRSF007531">
    <property type="entry name" value="CPT"/>
    <property type="match status" value="1"/>
</dbReference>
<dbReference type="AlphaFoldDB" id="A0A0E3ZZ38"/>
<dbReference type="Pfam" id="PF07931">
    <property type="entry name" value="CPT"/>
    <property type="match status" value="1"/>
</dbReference>
<sequence>MIKQPHYGKIILLNGASSAGKSTLAKALQQQLDEPFLRFSFDLFLFESDILPKHFIRRQSHTWAPLRVQWLEGYFNCLPALAFAGNNLVIDYILETQQELDQLTALLAPFEVFFVGVHCPLPELERREQARGDRRVGDAQRDWARVHSFSRYDFEIDSSQPVEQNTVALINAWRTRSGPNVFQSRRLNSL</sequence>
<feature type="active site" evidence="1">
    <location>
        <position position="42"/>
    </location>
</feature>
<dbReference type="KEGG" id="srd:SD10_23540"/>
<name>A0A0E3ZZ38_9BACT</name>
<dbReference type="HOGENOM" id="CLU_101381_2_0_10"/>